<protein>
    <recommendedName>
        <fullName evidence="4">Mei2-like C-terminal RNA recognition motif domain-containing protein</fullName>
    </recommendedName>
</protein>
<evidence type="ECO:0000313" key="3">
    <source>
        <dbReference type="Proteomes" id="UP000654075"/>
    </source>
</evidence>
<gene>
    <name evidence="2" type="ORF">PGLA1383_LOCUS16960</name>
</gene>
<feature type="compositionally biased region" description="Polar residues" evidence="1">
    <location>
        <begin position="48"/>
        <end position="57"/>
    </location>
</feature>
<feature type="region of interest" description="Disordered" evidence="1">
    <location>
        <begin position="34"/>
        <end position="105"/>
    </location>
</feature>
<dbReference type="Proteomes" id="UP000654075">
    <property type="component" value="Unassembled WGS sequence"/>
</dbReference>
<dbReference type="OrthoDB" id="426122at2759"/>
<evidence type="ECO:0000313" key="2">
    <source>
        <dbReference type="EMBL" id="CAE8598555.1"/>
    </source>
</evidence>
<evidence type="ECO:0008006" key="4">
    <source>
        <dbReference type="Google" id="ProtNLM"/>
    </source>
</evidence>
<name>A0A813EE49_POLGL</name>
<evidence type="ECO:0000256" key="1">
    <source>
        <dbReference type="SAM" id="MobiDB-lite"/>
    </source>
</evidence>
<feature type="compositionally biased region" description="Low complexity" evidence="1">
    <location>
        <begin position="34"/>
        <end position="47"/>
    </location>
</feature>
<proteinExistence type="predicted"/>
<comment type="caution">
    <text evidence="2">The sequence shown here is derived from an EMBL/GenBank/DDBJ whole genome shotgun (WGS) entry which is preliminary data.</text>
</comment>
<keyword evidence="3" id="KW-1185">Reference proteome</keyword>
<dbReference type="EMBL" id="CAJNNV010010378">
    <property type="protein sequence ID" value="CAE8598555.1"/>
    <property type="molecule type" value="Genomic_DNA"/>
</dbReference>
<organism evidence="2 3">
    <name type="scientific">Polarella glacialis</name>
    <name type="common">Dinoflagellate</name>
    <dbReference type="NCBI Taxonomy" id="89957"/>
    <lineage>
        <taxon>Eukaryota</taxon>
        <taxon>Sar</taxon>
        <taxon>Alveolata</taxon>
        <taxon>Dinophyceae</taxon>
        <taxon>Suessiales</taxon>
        <taxon>Suessiaceae</taxon>
        <taxon>Polarella</taxon>
    </lineage>
</organism>
<sequence length="208" mass="22466">DLTLTTAPSSCVSSFSSLQGFSASSMLPPGNFFTAPGPFTPTPFQATSPNPSMTGKPTPTPVGDLGPNQPSNTALKGAGPPGSWQAASPVLPGPQPPGPVAGEPPKAEAMLFRSEKLLEEKKITEDANKVYEKTEDKDEDQKDGTSLILRNLPPHFDQQASMRWVDEKGYRGGYDFLLWFPAKKTARHNTSSVFMNLRTLDLAKRFQS</sequence>
<feature type="non-terminal residue" evidence="2">
    <location>
        <position position="208"/>
    </location>
</feature>
<feature type="non-terminal residue" evidence="2">
    <location>
        <position position="1"/>
    </location>
</feature>
<accession>A0A813EE49</accession>
<dbReference type="AlphaFoldDB" id="A0A813EE49"/>
<reference evidence="2" key="1">
    <citation type="submission" date="2021-02" db="EMBL/GenBank/DDBJ databases">
        <authorList>
            <person name="Dougan E. K."/>
            <person name="Rhodes N."/>
            <person name="Thang M."/>
            <person name="Chan C."/>
        </authorList>
    </citation>
    <scope>NUCLEOTIDE SEQUENCE</scope>
</reference>